<evidence type="ECO:0008006" key="2">
    <source>
        <dbReference type="Google" id="ProtNLM"/>
    </source>
</evidence>
<sequence>MTVKRIHCIHSGSCICSANGHLSEAVLLLVFKSLNWNPRVLCSIACVCKWFNDIAKRVLWKEFCKSRAPKMVSDLLDGGSHGTIDGNWNALGKLMIYCSGCSDSSNVFQLKPISGHFVYRTRFSRTSGKSFLVPQCRSDTLYVTDPCEHLDQGEDGDVGLFRGVFKAFGKSKVRKMLIENHVELHPREICPYCRAKVWSMLQAKMIPKSAHRRLGSYEDQVEYFVCLNGHLLGVCTLLPLSDSETASEED</sequence>
<reference evidence="1" key="1">
    <citation type="submission" date="2010-04" db="EMBL/GenBank/DDBJ databases">
        <authorList>
            <person name="Reid K.E."/>
            <person name="Liao N."/>
            <person name="Chan S."/>
            <person name="Docking R."/>
            <person name="Taylor G."/>
            <person name="Moore R."/>
            <person name="Mayo M."/>
            <person name="Munro S."/>
            <person name="King J."/>
            <person name="Yanchuk A."/>
            <person name="Holt R."/>
            <person name="Jones S."/>
            <person name="Marra M."/>
            <person name="Ritland C.E."/>
            <person name="Ritland K."/>
            <person name="Bohlmann J."/>
        </authorList>
    </citation>
    <scope>NUCLEOTIDE SEQUENCE</scope>
    <source>
        <tissue evidence="1">Buds collected with no treatment. Collection October 2007</tissue>
    </source>
</reference>
<accession>D5A8D4</accession>
<dbReference type="Gene3D" id="1.20.1280.50">
    <property type="match status" value="1"/>
</dbReference>
<dbReference type="AlphaFoldDB" id="D5A8D4"/>
<dbReference type="PANTHER" id="PTHR31348:SF2">
    <property type="entry name" value="EID1-LIKE F-BOX PROTEIN 1"/>
    <property type="match status" value="1"/>
</dbReference>
<name>D5A8D4_PICSI</name>
<dbReference type="InterPro" id="IPR036047">
    <property type="entry name" value="F-box-like_dom_sf"/>
</dbReference>
<dbReference type="InterPro" id="IPR040267">
    <property type="entry name" value="EID1-like"/>
</dbReference>
<dbReference type="SUPFAM" id="SSF81383">
    <property type="entry name" value="F-box domain"/>
    <property type="match status" value="1"/>
</dbReference>
<proteinExistence type="evidence at transcript level"/>
<organism evidence="1">
    <name type="scientific">Picea sitchensis</name>
    <name type="common">Sitka spruce</name>
    <name type="synonym">Pinus sitchensis</name>
    <dbReference type="NCBI Taxonomy" id="3332"/>
    <lineage>
        <taxon>Eukaryota</taxon>
        <taxon>Viridiplantae</taxon>
        <taxon>Streptophyta</taxon>
        <taxon>Embryophyta</taxon>
        <taxon>Tracheophyta</taxon>
        <taxon>Spermatophyta</taxon>
        <taxon>Pinopsida</taxon>
        <taxon>Pinidae</taxon>
        <taxon>Conifers I</taxon>
        <taxon>Pinales</taxon>
        <taxon>Pinaceae</taxon>
        <taxon>Picea</taxon>
    </lineage>
</organism>
<dbReference type="EMBL" id="BT122423">
    <property type="protein sequence ID" value="ADE75803.1"/>
    <property type="molecule type" value="mRNA"/>
</dbReference>
<dbReference type="PANTHER" id="PTHR31348">
    <property type="entry name" value="EID1-LIKE F-BOX PROTEIN 2-RELATED"/>
    <property type="match status" value="1"/>
</dbReference>
<protein>
    <recommendedName>
        <fullName evidence="2">F-box domain-containing protein</fullName>
    </recommendedName>
</protein>
<evidence type="ECO:0000313" key="1">
    <source>
        <dbReference type="EMBL" id="ADE75803.1"/>
    </source>
</evidence>